<feature type="domain" description="Polysaccharide pyruvyl transferase" evidence="1">
    <location>
        <begin position="12"/>
        <end position="194"/>
    </location>
</feature>
<accession>A0A1L5BJK8</accession>
<dbReference type="EMBL" id="CP013070">
    <property type="protein sequence ID" value="APL93065.1"/>
    <property type="molecule type" value="Genomic_DNA"/>
</dbReference>
<gene>
    <name evidence="2" type="ORF">SIDU_00085</name>
</gene>
<dbReference type="PANTHER" id="PTHR36836">
    <property type="entry name" value="COLANIC ACID BIOSYNTHESIS PROTEIN WCAK"/>
    <property type="match status" value="1"/>
</dbReference>
<evidence type="ECO:0000313" key="3">
    <source>
        <dbReference type="Proteomes" id="UP000004550"/>
    </source>
</evidence>
<evidence type="ECO:0000259" key="1">
    <source>
        <dbReference type="Pfam" id="PF04230"/>
    </source>
</evidence>
<proteinExistence type="predicted"/>
<organism evidence="2 3">
    <name type="scientific">Sphingobium indicum (strain DSM 16412 / CCM 7286 / MTCC 6364 / B90A)</name>
    <dbReference type="NCBI Taxonomy" id="861109"/>
    <lineage>
        <taxon>Bacteria</taxon>
        <taxon>Pseudomonadati</taxon>
        <taxon>Pseudomonadota</taxon>
        <taxon>Alphaproteobacteria</taxon>
        <taxon>Sphingomonadales</taxon>
        <taxon>Sphingomonadaceae</taxon>
        <taxon>Sphingobium</taxon>
    </lineage>
</organism>
<dbReference type="KEGG" id="sinb:SIDU_00085"/>
<dbReference type="PANTHER" id="PTHR36836:SF1">
    <property type="entry name" value="COLANIC ACID BIOSYNTHESIS PROTEIN WCAK"/>
    <property type="match status" value="1"/>
</dbReference>
<dbReference type="Pfam" id="PF04230">
    <property type="entry name" value="PS_pyruv_trans"/>
    <property type="match status" value="1"/>
</dbReference>
<reference evidence="2 3" key="1">
    <citation type="journal article" date="2012" name="J. Bacteriol.">
        <title>Genome sequence of Sphingobium indicum B90A, a hexachlorocyclohexane-degrading bacterium.</title>
        <authorList>
            <person name="Anand S."/>
            <person name="Sangwan N."/>
            <person name="Lata P."/>
            <person name="Kaur J."/>
            <person name="Dua A."/>
            <person name="Singh A.K."/>
            <person name="Verma M."/>
            <person name="Kaur J."/>
            <person name="Khurana J.P."/>
            <person name="Khurana P."/>
            <person name="Mathur S."/>
            <person name="Lal R."/>
        </authorList>
    </citation>
    <scope>NUCLEOTIDE SEQUENCE [LARGE SCALE GENOMIC DNA]</scope>
    <source>
        <strain evidence="3">DSM 16412 / CCM 7286 / MTCC 6364 / B90A</strain>
    </source>
</reference>
<evidence type="ECO:0000313" key="2">
    <source>
        <dbReference type="EMBL" id="APL93065.1"/>
    </source>
</evidence>
<dbReference type="AlphaFoldDB" id="A0A1L5BJK8"/>
<name>A0A1L5BJK8_SPHIB</name>
<sequence>MIYLICHSGFLNFGDELIASTWINFLTKKYPGEKIYVDTCMPGVASLLHSSSGNLIFTDTVWRLASSCLGRDMDFILSAGFLRDAEPNVEFGIEQLKRAEIVHLVGGGYITDYHYPNYAILRLLSILKKEANFKLFATGLGIEPLSRENRTILRAIFKDFDAIDFRDKESYAAISSGSTNPNITMSVDDAFLGVFESSEESLLEGSRGKLVIIAQQDEVRDLVLPFLLNLIQSCPFASNGVIIPVLDKGADLALAKQVRSLSGASVEIVDHIDLFRRGLPIGRADFVFTTRFHGHLMASVSGAHGICASVRLPYYDIKHRSLVDLGSGFDLIGMHDFPFEDYDWQKKISSFADKREEILESKMKIVDKLYT</sequence>
<protein>
    <recommendedName>
        <fullName evidence="1">Polysaccharide pyruvyl transferase domain-containing protein</fullName>
    </recommendedName>
</protein>
<dbReference type="RefSeq" id="WP_007681847.1">
    <property type="nucleotide sequence ID" value="NZ_CP013070.1"/>
</dbReference>
<dbReference type="InterPro" id="IPR007345">
    <property type="entry name" value="Polysacch_pyruvyl_Trfase"/>
</dbReference>
<dbReference type="Proteomes" id="UP000004550">
    <property type="component" value="Chromosome"/>
</dbReference>